<keyword evidence="4 5" id="KW-0539">Nucleus</keyword>
<dbReference type="PANTHER" id="PTHR24329:SF543">
    <property type="entry name" value="FI01017P-RELATED"/>
    <property type="match status" value="1"/>
</dbReference>
<dbReference type="Gene3D" id="1.10.10.60">
    <property type="entry name" value="Homeodomain-like"/>
    <property type="match status" value="1"/>
</dbReference>
<dbReference type="InterPro" id="IPR050649">
    <property type="entry name" value="Paired_Homeobox_TFs"/>
</dbReference>
<evidence type="ECO:0000256" key="3">
    <source>
        <dbReference type="ARBA" id="ARBA00023155"/>
    </source>
</evidence>
<name>A0A7E4VD95_PANRE</name>
<evidence type="ECO:0000313" key="9">
    <source>
        <dbReference type="Proteomes" id="UP000492821"/>
    </source>
</evidence>
<dbReference type="SUPFAM" id="SSF46689">
    <property type="entry name" value="Homeodomain-like"/>
    <property type="match status" value="1"/>
</dbReference>
<sequence>MPEAQQTYDETASDESFSPNLTGFDPYLLQKTMDLVMTQKPSTSGANGVTGADQFATLQHLIAMQQQMAQFAAAAAFSGMPNGGMNLFGMVNPMASMNLAATTATSPTSVTGNSVTVSTGGKMKREKSPMSETFSPTAGKKGNTFFNNFAIDALTKKDESKPENLVKNEKESDDERKSLNDHDSSPPCGSDPPNEDNRSPGSGDESSRRNKQRRYRTTFSAYQLDELEKIFAHTHYPDVFMREELANRVNLSEARVQVWFQNRRAKFRKQGRASGIVQHYAASLAAVNNPLAGHFGAGYPMMPGAPADPNAFLTAMSAQNQAMLEQMMRINFVATSNAAGMPPVTSNTSPIPAISPAVSSNSNPHSPTDYLNGLPPAMLGADSNNFLKALFNASNASQPTVIPVTIPETTTITEVKSDGSTSSKKENTKSEESSSSIDSESSPNSSPKSPNSLDA</sequence>
<feature type="compositionally biased region" description="Low complexity" evidence="7">
    <location>
        <begin position="433"/>
        <end position="455"/>
    </location>
</feature>
<evidence type="ECO:0000256" key="1">
    <source>
        <dbReference type="ARBA" id="ARBA00004123"/>
    </source>
</evidence>
<feature type="compositionally biased region" description="Basic and acidic residues" evidence="7">
    <location>
        <begin position="423"/>
        <end position="432"/>
    </location>
</feature>
<evidence type="ECO:0000256" key="2">
    <source>
        <dbReference type="ARBA" id="ARBA00023125"/>
    </source>
</evidence>
<dbReference type="Proteomes" id="UP000492821">
    <property type="component" value="Unassembled WGS sequence"/>
</dbReference>
<dbReference type="Pfam" id="PF00046">
    <property type="entry name" value="Homeodomain"/>
    <property type="match status" value="1"/>
</dbReference>
<evidence type="ECO:0000259" key="8">
    <source>
        <dbReference type="PROSITE" id="PS50071"/>
    </source>
</evidence>
<feature type="compositionally biased region" description="Basic and acidic residues" evidence="7">
    <location>
        <begin position="157"/>
        <end position="184"/>
    </location>
</feature>
<dbReference type="PROSITE" id="PS50071">
    <property type="entry name" value="HOMEOBOX_2"/>
    <property type="match status" value="1"/>
</dbReference>
<reference evidence="9" key="1">
    <citation type="journal article" date="2013" name="Genetics">
        <title>The draft genome and transcriptome of Panagrellus redivivus are shaped by the harsh demands of a free-living lifestyle.</title>
        <authorList>
            <person name="Srinivasan J."/>
            <person name="Dillman A.R."/>
            <person name="Macchietto M.G."/>
            <person name="Heikkinen L."/>
            <person name="Lakso M."/>
            <person name="Fracchia K.M."/>
            <person name="Antoshechkin I."/>
            <person name="Mortazavi A."/>
            <person name="Wong G."/>
            <person name="Sternberg P.W."/>
        </authorList>
    </citation>
    <scope>NUCLEOTIDE SEQUENCE [LARGE SCALE GENOMIC DNA]</scope>
    <source>
        <strain evidence="9">MT8872</strain>
    </source>
</reference>
<evidence type="ECO:0000256" key="7">
    <source>
        <dbReference type="SAM" id="MobiDB-lite"/>
    </source>
</evidence>
<proteinExistence type="predicted"/>
<feature type="region of interest" description="Disordered" evidence="7">
    <location>
        <begin position="104"/>
        <end position="139"/>
    </location>
</feature>
<feature type="region of interest" description="Disordered" evidence="7">
    <location>
        <begin position="157"/>
        <end position="215"/>
    </location>
</feature>
<organism evidence="9 10">
    <name type="scientific">Panagrellus redivivus</name>
    <name type="common">Microworm</name>
    <dbReference type="NCBI Taxonomy" id="6233"/>
    <lineage>
        <taxon>Eukaryota</taxon>
        <taxon>Metazoa</taxon>
        <taxon>Ecdysozoa</taxon>
        <taxon>Nematoda</taxon>
        <taxon>Chromadorea</taxon>
        <taxon>Rhabditida</taxon>
        <taxon>Tylenchina</taxon>
        <taxon>Panagrolaimomorpha</taxon>
        <taxon>Panagrolaimoidea</taxon>
        <taxon>Panagrolaimidae</taxon>
        <taxon>Panagrellus</taxon>
    </lineage>
</organism>
<dbReference type="PROSITE" id="PS00027">
    <property type="entry name" value="HOMEOBOX_1"/>
    <property type="match status" value="1"/>
</dbReference>
<dbReference type="InterPro" id="IPR009057">
    <property type="entry name" value="Homeodomain-like_sf"/>
</dbReference>
<dbReference type="GO" id="GO:0000981">
    <property type="term" value="F:DNA-binding transcription factor activity, RNA polymerase II-specific"/>
    <property type="evidence" value="ECO:0007669"/>
    <property type="project" value="InterPro"/>
</dbReference>
<feature type="compositionally biased region" description="Low complexity" evidence="7">
    <location>
        <begin position="104"/>
        <end position="121"/>
    </location>
</feature>
<evidence type="ECO:0000256" key="6">
    <source>
        <dbReference type="RuleBase" id="RU000682"/>
    </source>
</evidence>
<evidence type="ECO:0000313" key="10">
    <source>
        <dbReference type="WBParaSite" id="Pan_g19450.t1"/>
    </source>
</evidence>
<feature type="region of interest" description="Disordered" evidence="7">
    <location>
        <begin position="1"/>
        <end position="21"/>
    </location>
</feature>
<dbReference type="GO" id="GO:0000977">
    <property type="term" value="F:RNA polymerase II transcription regulatory region sequence-specific DNA binding"/>
    <property type="evidence" value="ECO:0007669"/>
    <property type="project" value="TreeGrafter"/>
</dbReference>
<dbReference type="FunFam" id="1.10.10.60:FF:000291">
    <property type="entry name" value="ALX homeobox protein 1"/>
    <property type="match status" value="1"/>
</dbReference>
<keyword evidence="9" id="KW-1185">Reference proteome</keyword>
<evidence type="ECO:0000256" key="4">
    <source>
        <dbReference type="ARBA" id="ARBA00023242"/>
    </source>
</evidence>
<keyword evidence="2 5" id="KW-0238">DNA-binding</keyword>
<comment type="subcellular location">
    <subcellularLocation>
        <location evidence="1 5 6">Nucleus</location>
    </subcellularLocation>
</comment>
<feature type="region of interest" description="Disordered" evidence="7">
    <location>
        <begin position="412"/>
        <end position="455"/>
    </location>
</feature>
<protein>
    <submittedName>
        <fullName evidence="10">Homeobox domain-containing protein</fullName>
    </submittedName>
</protein>
<dbReference type="InterPro" id="IPR017970">
    <property type="entry name" value="Homeobox_CS"/>
</dbReference>
<dbReference type="SMART" id="SM00389">
    <property type="entry name" value="HOX"/>
    <property type="match status" value="1"/>
</dbReference>
<feature type="domain" description="Homeobox" evidence="8">
    <location>
        <begin position="210"/>
        <end position="270"/>
    </location>
</feature>
<dbReference type="CDD" id="cd00086">
    <property type="entry name" value="homeodomain"/>
    <property type="match status" value="1"/>
</dbReference>
<dbReference type="GO" id="GO:0005634">
    <property type="term" value="C:nucleus"/>
    <property type="evidence" value="ECO:0007669"/>
    <property type="project" value="UniProtKB-SubCell"/>
</dbReference>
<keyword evidence="3 5" id="KW-0371">Homeobox</keyword>
<reference evidence="10" key="2">
    <citation type="submission" date="2020-10" db="UniProtKB">
        <authorList>
            <consortium name="WormBaseParasite"/>
        </authorList>
    </citation>
    <scope>IDENTIFICATION</scope>
</reference>
<accession>A0A7E4VD95</accession>
<dbReference type="WBParaSite" id="Pan_g19450.t1">
    <property type="protein sequence ID" value="Pan_g19450.t1"/>
    <property type="gene ID" value="Pan_g19450"/>
</dbReference>
<feature type="DNA-binding region" description="Homeobox" evidence="5">
    <location>
        <begin position="212"/>
        <end position="271"/>
    </location>
</feature>
<dbReference type="InterPro" id="IPR001356">
    <property type="entry name" value="HD"/>
</dbReference>
<dbReference type="AlphaFoldDB" id="A0A7E4VD95"/>
<evidence type="ECO:0000256" key="5">
    <source>
        <dbReference type="PROSITE-ProRule" id="PRU00108"/>
    </source>
</evidence>
<dbReference type="PANTHER" id="PTHR24329">
    <property type="entry name" value="HOMEOBOX PROTEIN ARISTALESS"/>
    <property type="match status" value="1"/>
</dbReference>